<reference evidence="6 7" key="1">
    <citation type="journal article" date="2014" name="Genome Announc.">
        <title>Complete Genome Sequence of Spiroplasma apis B31T (ATCC 33834), a Bacterium Associated with May Disease of Honeybees (Apis mellifera).</title>
        <authorList>
            <person name="Ku C."/>
            <person name="Lo W.S."/>
            <person name="Chen L.L."/>
            <person name="Kuo C.H."/>
        </authorList>
    </citation>
    <scope>NUCLEOTIDE SEQUENCE [LARGE SCALE GENOMIC DNA]</scope>
    <source>
        <strain evidence="6">B31</strain>
    </source>
</reference>
<feature type="transmembrane region" description="Helical" evidence="5">
    <location>
        <begin position="82"/>
        <end position="103"/>
    </location>
</feature>
<dbReference type="PIRSF" id="PIRSF006060">
    <property type="entry name" value="AA_transporter"/>
    <property type="match status" value="1"/>
</dbReference>
<dbReference type="Gene3D" id="1.20.1740.10">
    <property type="entry name" value="Amino acid/polyamine transporter I"/>
    <property type="match status" value="1"/>
</dbReference>
<sequence length="459" mass="51971">MKNKKMGFWTVLAMTLTATIGTSIILTYGNVYSLSQNNPLLMIFAWIIGGIIILPETFIMIEPAISFKENGTAYSWLRRANWKIVAFWFGWVLTLFVSAVAIATASLAITNILQEFTNYQNEYLWKFTSILILFFIGGTQIFVKNMSTKSQIVFMVLKTFPILFILILALIYGTKDDLLSSNAMKKNLTEAYIGGAFMIPAITMTMFSYSGTEIPTYVTSDTKEPEKTTPKVILVGVLVVMLVYLIYAVAILSIGSVGENKFLNVFAYTPYWAKIVFNAIAIILFVGGLNSYLVYQTSLVQKMALEKDLSHHFLKESKFSGKPYNSMLLLMIAASFYIIFNEIRDLLGYFSLAVSALKIIMTTNVVYLRLKDKDYKKVYKNWLFWLFVIFSYITCILTLVGSVMIMISGISTKELWKPIVMIILVILILPIGALKYYIQNKIEAKKSNDTNPSPKTLEK</sequence>
<comment type="subcellular location">
    <subcellularLocation>
        <location evidence="1">Membrane</location>
        <topology evidence="1">Multi-pass membrane protein</topology>
    </subcellularLocation>
</comment>
<evidence type="ECO:0000256" key="4">
    <source>
        <dbReference type="ARBA" id="ARBA00023136"/>
    </source>
</evidence>
<dbReference type="AlphaFoldDB" id="V5RIV2"/>
<feature type="transmembrane region" description="Helical" evidence="5">
    <location>
        <begin position="152"/>
        <end position="172"/>
    </location>
</feature>
<dbReference type="Proteomes" id="UP000018550">
    <property type="component" value="Chromosome"/>
</dbReference>
<keyword evidence="7" id="KW-1185">Reference proteome</keyword>
<feature type="transmembrane region" description="Helical" evidence="5">
    <location>
        <begin position="382"/>
        <end position="407"/>
    </location>
</feature>
<evidence type="ECO:0000313" key="7">
    <source>
        <dbReference type="Proteomes" id="UP000018550"/>
    </source>
</evidence>
<feature type="transmembrane region" description="Helical" evidence="5">
    <location>
        <begin position="192"/>
        <end position="211"/>
    </location>
</feature>
<feature type="transmembrane region" description="Helical" evidence="5">
    <location>
        <begin position="232"/>
        <end position="255"/>
    </location>
</feature>
<dbReference type="InterPro" id="IPR050598">
    <property type="entry name" value="AminoAcid_Transporter"/>
</dbReference>
<feature type="transmembrane region" description="Helical" evidence="5">
    <location>
        <begin position="419"/>
        <end position="438"/>
    </location>
</feature>
<dbReference type="EMBL" id="CP006682">
    <property type="protein sequence ID" value="AHB36484.1"/>
    <property type="molecule type" value="Genomic_DNA"/>
</dbReference>
<feature type="transmembrane region" description="Helical" evidence="5">
    <location>
        <begin position="7"/>
        <end position="28"/>
    </location>
</feature>
<dbReference type="GO" id="GO:0016020">
    <property type="term" value="C:membrane"/>
    <property type="evidence" value="ECO:0007669"/>
    <property type="project" value="UniProtKB-SubCell"/>
</dbReference>
<dbReference type="PANTHER" id="PTHR11785:SF512">
    <property type="entry name" value="SOBREMESA, ISOFORM B"/>
    <property type="match status" value="1"/>
</dbReference>
<feature type="transmembrane region" description="Helical" evidence="5">
    <location>
        <begin position="40"/>
        <end position="61"/>
    </location>
</feature>
<protein>
    <submittedName>
        <fullName evidence="6">Amino acid permease</fullName>
    </submittedName>
</protein>
<dbReference type="eggNOG" id="COG0531">
    <property type="taxonomic scope" value="Bacteria"/>
</dbReference>
<dbReference type="KEGG" id="sapi:SAPIS_v1c06390"/>
<feature type="transmembrane region" description="Helical" evidence="5">
    <location>
        <begin position="275"/>
        <end position="295"/>
    </location>
</feature>
<dbReference type="PATRIC" id="fig|1276258.3.peg.652"/>
<evidence type="ECO:0000256" key="2">
    <source>
        <dbReference type="ARBA" id="ARBA00022692"/>
    </source>
</evidence>
<evidence type="ECO:0000313" key="6">
    <source>
        <dbReference type="EMBL" id="AHB36484.1"/>
    </source>
</evidence>
<evidence type="ECO:0000256" key="1">
    <source>
        <dbReference type="ARBA" id="ARBA00004141"/>
    </source>
</evidence>
<dbReference type="PANTHER" id="PTHR11785">
    <property type="entry name" value="AMINO ACID TRANSPORTER"/>
    <property type="match status" value="1"/>
</dbReference>
<dbReference type="RefSeq" id="WP_023789615.1">
    <property type="nucleotide sequence ID" value="NC_022998.1"/>
</dbReference>
<feature type="transmembrane region" description="Helical" evidence="5">
    <location>
        <begin position="346"/>
        <end position="370"/>
    </location>
</feature>
<keyword evidence="2 5" id="KW-0812">Transmembrane</keyword>
<feature type="transmembrane region" description="Helical" evidence="5">
    <location>
        <begin position="123"/>
        <end position="143"/>
    </location>
</feature>
<evidence type="ECO:0000256" key="5">
    <source>
        <dbReference type="SAM" id="Phobius"/>
    </source>
</evidence>
<dbReference type="OrthoDB" id="391596at2"/>
<keyword evidence="3 5" id="KW-1133">Transmembrane helix</keyword>
<feature type="transmembrane region" description="Helical" evidence="5">
    <location>
        <begin position="324"/>
        <end position="340"/>
    </location>
</feature>
<proteinExistence type="predicted"/>
<dbReference type="HOGENOM" id="CLU_595668_0_0_14"/>
<accession>V5RIV2</accession>
<dbReference type="InterPro" id="IPR002293">
    <property type="entry name" value="AA/rel_permease1"/>
</dbReference>
<organism evidence="6 7">
    <name type="scientific">Spiroplasma apis B31</name>
    <dbReference type="NCBI Taxonomy" id="1276258"/>
    <lineage>
        <taxon>Bacteria</taxon>
        <taxon>Bacillati</taxon>
        <taxon>Mycoplasmatota</taxon>
        <taxon>Mollicutes</taxon>
        <taxon>Entomoplasmatales</taxon>
        <taxon>Spiroplasmataceae</taxon>
        <taxon>Spiroplasma</taxon>
    </lineage>
</organism>
<evidence type="ECO:0000256" key="3">
    <source>
        <dbReference type="ARBA" id="ARBA00022989"/>
    </source>
</evidence>
<gene>
    <name evidence="6" type="primary">ykbA</name>
    <name evidence="6" type="ORF">SAPIS_v1c06390</name>
</gene>
<dbReference type="GO" id="GO:0015179">
    <property type="term" value="F:L-amino acid transmembrane transporter activity"/>
    <property type="evidence" value="ECO:0007669"/>
    <property type="project" value="TreeGrafter"/>
</dbReference>
<dbReference type="Pfam" id="PF13520">
    <property type="entry name" value="AA_permease_2"/>
    <property type="match status" value="1"/>
</dbReference>
<dbReference type="STRING" id="1276258.SAPIS_v1c06390"/>
<keyword evidence="4 5" id="KW-0472">Membrane</keyword>
<name>V5RIV2_SPIAP</name>